<dbReference type="Pfam" id="PF01256">
    <property type="entry name" value="Carb_kinase"/>
    <property type="match status" value="1"/>
</dbReference>
<gene>
    <name evidence="18" type="primary">nnrE</name>
    <name evidence="17" type="synonym">nnrD</name>
    <name evidence="22" type="ORF">FYJ71_02245</name>
</gene>
<comment type="catalytic activity">
    <reaction evidence="2 18 19">
        <text>(6R)-NADPHX = (6S)-NADPHX</text>
        <dbReference type="Rhea" id="RHEA:32227"/>
        <dbReference type="ChEBI" id="CHEBI:64076"/>
        <dbReference type="ChEBI" id="CHEBI:64077"/>
        <dbReference type="EC" id="5.1.99.6"/>
    </reaction>
</comment>
<dbReference type="NCBIfam" id="TIGR00196">
    <property type="entry name" value="yjeF_cterm"/>
    <property type="match status" value="1"/>
</dbReference>
<comment type="caution">
    <text evidence="22">The sequence shown here is derived from an EMBL/GenBank/DDBJ whole genome shotgun (WGS) entry which is preliminary data.</text>
</comment>
<evidence type="ECO:0000256" key="7">
    <source>
        <dbReference type="ARBA" id="ARBA00022840"/>
    </source>
</evidence>
<feature type="binding site" evidence="17">
    <location>
        <begin position="424"/>
        <end position="428"/>
    </location>
    <ligand>
        <name>AMP</name>
        <dbReference type="ChEBI" id="CHEBI:456215"/>
    </ligand>
</feature>
<keyword evidence="7 17" id="KW-0067">ATP-binding</keyword>
<reference evidence="22 23" key="1">
    <citation type="submission" date="2019-08" db="EMBL/GenBank/DDBJ databases">
        <title>In-depth cultivation of the pig gut microbiome towards novel bacterial diversity and tailored functional studies.</title>
        <authorList>
            <person name="Wylensek D."/>
            <person name="Hitch T.C.A."/>
            <person name="Clavel T."/>
        </authorList>
    </citation>
    <scope>NUCLEOTIDE SEQUENCE [LARGE SCALE GENOMIC DNA]</scope>
    <source>
        <strain evidence="22 23">WCA-SAB-591-4A-A</strain>
    </source>
</reference>
<evidence type="ECO:0000256" key="17">
    <source>
        <dbReference type="HAMAP-Rule" id="MF_01965"/>
    </source>
</evidence>
<dbReference type="Gene3D" id="3.40.1190.20">
    <property type="match status" value="1"/>
</dbReference>
<dbReference type="SUPFAM" id="SSF53613">
    <property type="entry name" value="Ribokinase-like"/>
    <property type="match status" value="1"/>
</dbReference>
<comment type="similarity">
    <text evidence="17">Belongs to the NnrD/CARKD family.</text>
</comment>
<dbReference type="GO" id="GO:0110051">
    <property type="term" value="P:metabolite repair"/>
    <property type="evidence" value="ECO:0007669"/>
    <property type="project" value="TreeGrafter"/>
</dbReference>
<feature type="binding site" evidence="18">
    <location>
        <position position="179"/>
    </location>
    <ligand>
        <name>K(+)</name>
        <dbReference type="ChEBI" id="CHEBI:29103"/>
    </ligand>
</feature>
<evidence type="ECO:0000256" key="11">
    <source>
        <dbReference type="ARBA" id="ARBA00023235"/>
    </source>
</evidence>
<comment type="similarity">
    <text evidence="18">Belongs to the NnrE/AIBP family.</text>
</comment>
<keyword evidence="11 18" id="KW-0413">Isomerase</keyword>
<comment type="catalytic activity">
    <reaction evidence="15 17 19">
        <text>(6S)-NADHX + ADP = AMP + phosphate + NADH + H(+)</text>
        <dbReference type="Rhea" id="RHEA:32223"/>
        <dbReference type="ChEBI" id="CHEBI:15378"/>
        <dbReference type="ChEBI" id="CHEBI:43474"/>
        <dbReference type="ChEBI" id="CHEBI:57945"/>
        <dbReference type="ChEBI" id="CHEBI:64074"/>
        <dbReference type="ChEBI" id="CHEBI:456215"/>
        <dbReference type="ChEBI" id="CHEBI:456216"/>
        <dbReference type="EC" id="4.2.1.136"/>
    </reaction>
</comment>
<evidence type="ECO:0000256" key="12">
    <source>
        <dbReference type="ARBA" id="ARBA00023239"/>
    </source>
</evidence>
<accession>A0A6N7XEF8</accession>
<evidence type="ECO:0000256" key="19">
    <source>
        <dbReference type="PIRNR" id="PIRNR017184"/>
    </source>
</evidence>
<feature type="binding site" evidence="17">
    <location>
        <position position="339"/>
    </location>
    <ligand>
        <name>(6S)-NADPHX</name>
        <dbReference type="ChEBI" id="CHEBI:64076"/>
    </ligand>
</feature>
<keyword evidence="12 17" id="KW-0456">Lyase</keyword>
<dbReference type="GO" id="GO:0052856">
    <property type="term" value="F:NAD(P)HX epimerase activity"/>
    <property type="evidence" value="ECO:0007669"/>
    <property type="project" value="UniProtKB-UniRule"/>
</dbReference>
<dbReference type="CDD" id="cd01171">
    <property type="entry name" value="YXKO-related"/>
    <property type="match status" value="1"/>
</dbReference>
<evidence type="ECO:0000256" key="5">
    <source>
        <dbReference type="ARBA" id="ARBA00022723"/>
    </source>
</evidence>
<evidence type="ECO:0000256" key="15">
    <source>
        <dbReference type="ARBA" id="ARBA00048238"/>
    </source>
</evidence>
<dbReference type="EC" id="4.2.1.136" evidence="19"/>
<evidence type="ECO:0000256" key="1">
    <source>
        <dbReference type="ARBA" id="ARBA00000013"/>
    </source>
</evidence>
<sequence length="514" mass="56891">MTLICDGEITKNIDRYCIENIGIPEIILMENAAKSAVDRIKQLSEDGKLSFDRLLFFCGAGNNGGDGFAMARHFKNMGVDVDVIVFGDIKKMSPATRTNLEIISNMDIYLEFLTEENIFELNDKIIELSKDKDLLIDCVFGVGLNREIDGYLRTAISSINEARDMYSSKLRLVSIDCPSGLNSTNGSIMGTSIVSDFTVTFEFFKKGFLRYGAEKYTGEIFVEKIGVPENAVFDKGEYAEFIDREYIHDNLKSIESYVHKGDMGKVCVFAGSTGFTGAGFISTRACSRTGTGLTTLICDENIQAIMSEKLDEEMTCNINEWEKVSSLLEKSDAIAFGPGVGITEHKQKLLDFLIDKYDKPKVIDADGLKMIDFNWLHKKSNTIFTPHIGEFSQMVNLSVEEIESDRMAISKNFAKEHDVVLVLKGKNTIVTDGDRVMVNTTGNRGMANGGMGDALTGIILSLCGQGYDNFTAACIGVYLHGLCGDVVFEKNNTVNATKLIKIIPNIMKILYNKN</sequence>
<keyword evidence="8 17" id="KW-0521">NADP</keyword>
<dbReference type="HAMAP" id="MF_01966">
    <property type="entry name" value="NADHX_epimerase"/>
    <property type="match status" value="1"/>
</dbReference>
<keyword evidence="10 17" id="KW-0520">NAD</keyword>
<evidence type="ECO:0000313" key="22">
    <source>
        <dbReference type="EMBL" id="MST61794.1"/>
    </source>
</evidence>
<evidence type="ECO:0000259" key="20">
    <source>
        <dbReference type="PROSITE" id="PS51383"/>
    </source>
</evidence>
<feature type="binding site" evidence="18">
    <location>
        <position position="176"/>
    </location>
    <ligand>
        <name>(6S)-NADPHX</name>
        <dbReference type="ChEBI" id="CHEBI:64076"/>
    </ligand>
</feature>
<protein>
    <recommendedName>
        <fullName evidence="19">Bifunctional NAD(P)H-hydrate repair enzyme</fullName>
    </recommendedName>
    <alternativeName>
        <fullName evidence="19">Nicotinamide nucleotide repair protein</fullName>
    </alternativeName>
    <domain>
        <recommendedName>
            <fullName evidence="19">ADP-dependent (S)-NAD(P)H-hydrate dehydratase</fullName>
            <ecNumber evidence="19">4.2.1.136</ecNumber>
        </recommendedName>
        <alternativeName>
            <fullName evidence="19">ADP-dependent NAD(P)HX dehydratase</fullName>
        </alternativeName>
    </domain>
    <domain>
        <recommendedName>
            <fullName evidence="19">NAD(P)H-hydrate epimerase</fullName>
            <ecNumber evidence="19">5.1.99.6</ecNumber>
        </recommendedName>
    </domain>
</protein>
<evidence type="ECO:0000256" key="8">
    <source>
        <dbReference type="ARBA" id="ARBA00022857"/>
    </source>
</evidence>
<evidence type="ECO:0000259" key="21">
    <source>
        <dbReference type="PROSITE" id="PS51385"/>
    </source>
</evidence>
<dbReference type="GO" id="GO:0005524">
    <property type="term" value="F:ATP binding"/>
    <property type="evidence" value="ECO:0007669"/>
    <property type="project" value="UniProtKB-UniRule"/>
</dbReference>
<dbReference type="PANTHER" id="PTHR12592">
    <property type="entry name" value="ATP-DEPENDENT (S)-NAD(P)H-HYDRATE DEHYDRATASE FAMILY MEMBER"/>
    <property type="match status" value="1"/>
</dbReference>
<comment type="similarity">
    <text evidence="4 19">In the C-terminal section; belongs to the NnrD/CARKD family.</text>
</comment>
<dbReference type="GO" id="GO:0052855">
    <property type="term" value="F:ADP-dependent NAD(P)H-hydrate dehydratase activity"/>
    <property type="evidence" value="ECO:0007669"/>
    <property type="project" value="UniProtKB-UniRule"/>
</dbReference>
<dbReference type="PROSITE" id="PS51383">
    <property type="entry name" value="YJEF_C_3"/>
    <property type="match status" value="1"/>
</dbReference>
<evidence type="ECO:0000256" key="16">
    <source>
        <dbReference type="ARBA" id="ARBA00049209"/>
    </source>
</evidence>
<dbReference type="RefSeq" id="WP_154537174.1">
    <property type="nucleotide sequence ID" value="NZ_VUNE01000001.1"/>
</dbReference>
<keyword evidence="13" id="KW-0511">Multifunctional enzyme</keyword>
<organism evidence="22 23">
    <name type="scientific">Peptostreptococcus porci</name>
    <dbReference type="NCBI Taxonomy" id="2652282"/>
    <lineage>
        <taxon>Bacteria</taxon>
        <taxon>Bacillati</taxon>
        <taxon>Bacillota</taxon>
        <taxon>Clostridia</taxon>
        <taxon>Peptostreptococcales</taxon>
        <taxon>Peptostreptococcaceae</taxon>
        <taxon>Peptostreptococcus</taxon>
    </lineage>
</organism>
<evidence type="ECO:0000256" key="3">
    <source>
        <dbReference type="ARBA" id="ARBA00006001"/>
    </source>
</evidence>
<evidence type="ECO:0000256" key="14">
    <source>
        <dbReference type="ARBA" id="ARBA00025153"/>
    </source>
</evidence>
<comment type="function">
    <text evidence="17">Catalyzes the dehydration of the S-form of NAD(P)HX at the expense of ADP, which is converted to AMP. Together with NAD(P)HX epimerase, which catalyzes the epimerization of the S- and R-forms, the enzyme allows the repair of both epimers of NAD(P)HX, a damaged form of NAD(P)H that is a result of enzymatic or heat-dependent hydration.</text>
</comment>
<dbReference type="Proteomes" id="UP000440713">
    <property type="component" value="Unassembled WGS sequence"/>
</dbReference>
<feature type="domain" description="YjeF C-terminal" evidence="20">
    <location>
        <begin position="243"/>
        <end position="510"/>
    </location>
</feature>
<comment type="similarity">
    <text evidence="3 19">In the N-terminal section; belongs to the NnrE/AIBP family.</text>
</comment>
<evidence type="ECO:0000256" key="18">
    <source>
        <dbReference type="HAMAP-Rule" id="MF_01966"/>
    </source>
</evidence>
<comment type="subunit">
    <text evidence="17">Homotetramer.</text>
</comment>
<feature type="binding site" evidence="18">
    <location>
        <begin position="141"/>
        <end position="147"/>
    </location>
    <ligand>
        <name>(6S)-NADPHX</name>
        <dbReference type="ChEBI" id="CHEBI:64076"/>
    </ligand>
</feature>
<evidence type="ECO:0000256" key="10">
    <source>
        <dbReference type="ARBA" id="ARBA00023027"/>
    </source>
</evidence>
<dbReference type="AlphaFoldDB" id="A0A6N7XEF8"/>
<feature type="binding site" evidence="18">
    <location>
        <begin position="62"/>
        <end position="66"/>
    </location>
    <ligand>
        <name>(6S)-NADPHX</name>
        <dbReference type="ChEBI" id="CHEBI:64076"/>
    </ligand>
</feature>
<keyword evidence="23" id="KW-1185">Reference proteome</keyword>
<name>A0A6N7XEF8_9FIRM</name>
<comment type="function">
    <text evidence="14 19">Bifunctional enzyme that catalyzes the epimerization of the S- and R-forms of NAD(P)HX and the dehydration of the S-form of NAD(P)HX at the expense of ADP, which is converted to AMP. This allows the repair of both epimers of NAD(P)HX, a damaged form of NAD(P)H that is a result of enzymatic or heat-dependent hydration.</text>
</comment>
<keyword evidence="9 18" id="KW-0630">Potassium</keyword>
<comment type="cofactor">
    <cofactor evidence="17">
        <name>Mg(2+)</name>
        <dbReference type="ChEBI" id="CHEBI:18420"/>
    </cofactor>
</comment>
<dbReference type="InterPro" id="IPR004443">
    <property type="entry name" value="YjeF_N_dom"/>
</dbReference>
<feature type="binding site" evidence="18">
    <location>
        <position position="137"/>
    </location>
    <ligand>
        <name>K(+)</name>
        <dbReference type="ChEBI" id="CHEBI:29103"/>
    </ligand>
</feature>
<feature type="binding site" evidence="17">
    <location>
        <position position="387"/>
    </location>
    <ligand>
        <name>(6S)-NADPHX</name>
        <dbReference type="ChEBI" id="CHEBI:64076"/>
    </ligand>
</feature>
<dbReference type="InterPro" id="IPR029056">
    <property type="entry name" value="Ribokinase-like"/>
</dbReference>
<keyword evidence="5 18" id="KW-0479">Metal-binding</keyword>
<dbReference type="InterPro" id="IPR036652">
    <property type="entry name" value="YjeF_N_dom_sf"/>
</dbReference>
<evidence type="ECO:0000256" key="2">
    <source>
        <dbReference type="ARBA" id="ARBA00000909"/>
    </source>
</evidence>
<dbReference type="InterPro" id="IPR030677">
    <property type="entry name" value="Nnr"/>
</dbReference>
<proteinExistence type="inferred from homology"/>
<dbReference type="EMBL" id="VUNE01000001">
    <property type="protein sequence ID" value="MST61794.1"/>
    <property type="molecule type" value="Genomic_DNA"/>
</dbReference>
<dbReference type="SUPFAM" id="SSF64153">
    <property type="entry name" value="YjeF N-terminal domain-like"/>
    <property type="match status" value="1"/>
</dbReference>
<dbReference type="EC" id="5.1.99.6" evidence="19"/>
<comment type="caution">
    <text evidence="18">Lacks conserved residue(s) required for the propagation of feature annotation.</text>
</comment>
<feature type="binding site" evidence="18">
    <location>
        <position position="63"/>
    </location>
    <ligand>
        <name>K(+)</name>
        <dbReference type="ChEBI" id="CHEBI:29103"/>
    </ligand>
</feature>
<feature type="domain" description="YjeF N-terminal" evidence="21">
    <location>
        <begin position="10"/>
        <end position="233"/>
    </location>
</feature>
<dbReference type="GO" id="GO:0046872">
    <property type="term" value="F:metal ion binding"/>
    <property type="evidence" value="ECO:0007669"/>
    <property type="project" value="UniProtKB-UniRule"/>
</dbReference>
<evidence type="ECO:0000256" key="13">
    <source>
        <dbReference type="ARBA" id="ARBA00023268"/>
    </source>
</evidence>
<keyword evidence="6 17" id="KW-0547">Nucleotide-binding</keyword>
<comment type="catalytic activity">
    <reaction evidence="16 17 19">
        <text>(6S)-NADPHX + ADP = AMP + phosphate + NADPH + H(+)</text>
        <dbReference type="Rhea" id="RHEA:32235"/>
        <dbReference type="ChEBI" id="CHEBI:15378"/>
        <dbReference type="ChEBI" id="CHEBI:43474"/>
        <dbReference type="ChEBI" id="CHEBI:57783"/>
        <dbReference type="ChEBI" id="CHEBI:64076"/>
        <dbReference type="ChEBI" id="CHEBI:456215"/>
        <dbReference type="ChEBI" id="CHEBI:456216"/>
        <dbReference type="EC" id="4.2.1.136"/>
    </reaction>
</comment>
<dbReference type="Pfam" id="PF03853">
    <property type="entry name" value="YjeF_N"/>
    <property type="match status" value="1"/>
</dbReference>
<comment type="cofactor">
    <cofactor evidence="18 19">
        <name>K(+)</name>
        <dbReference type="ChEBI" id="CHEBI:29103"/>
    </cofactor>
    <text evidence="18 19">Binds 1 potassium ion per subunit.</text>
</comment>
<feature type="binding site" evidence="17">
    <location>
        <position position="452"/>
    </location>
    <ligand>
        <name>AMP</name>
        <dbReference type="ChEBI" id="CHEBI:456215"/>
    </ligand>
</feature>
<dbReference type="GO" id="GO:0046496">
    <property type="term" value="P:nicotinamide nucleotide metabolic process"/>
    <property type="evidence" value="ECO:0007669"/>
    <property type="project" value="UniProtKB-UniRule"/>
</dbReference>
<dbReference type="Gene3D" id="3.40.50.10260">
    <property type="entry name" value="YjeF N-terminal domain"/>
    <property type="match status" value="1"/>
</dbReference>
<dbReference type="PANTHER" id="PTHR12592:SF0">
    <property type="entry name" value="ATP-DEPENDENT (S)-NAD(P)H-HYDRATE DEHYDRATASE"/>
    <property type="match status" value="1"/>
</dbReference>
<dbReference type="PROSITE" id="PS51385">
    <property type="entry name" value="YJEF_N"/>
    <property type="match status" value="1"/>
</dbReference>
<evidence type="ECO:0000256" key="9">
    <source>
        <dbReference type="ARBA" id="ARBA00022958"/>
    </source>
</evidence>
<evidence type="ECO:0000313" key="23">
    <source>
        <dbReference type="Proteomes" id="UP000440713"/>
    </source>
</evidence>
<comment type="catalytic activity">
    <reaction evidence="1 18 19">
        <text>(6R)-NADHX = (6S)-NADHX</text>
        <dbReference type="Rhea" id="RHEA:32215"/>
        <dbReference type="ChEBI" id="CHEBI:64074"/>
        <dbReference type="ChEBI" id="CHEBI:64075"/>
        <dbReference type="EC" id="5.1.99.6"/>
    </reaction>
</comment>
<feature type="binding site" evidence="17">
    <location>
        <position position="278"/>
    </location>
    <ligand>
        <name>(6S)-NADPHX</name>
        <dbReference type="ChEBI" id="CHEBI:64076"/>
    </ligand>
</feature>
<comment type="function">
    <text evidence="18">Catalyzes the epimerization of the S- and R-forms of NAD(P)HX, a damaged form of NAD(P)H that is a result of enzymatic or heat-dependent hydration. This is a prerequisite for the S-specific NAD(P)H-hydrate dehydratase to allow the repair of both epimers of NAD(P)HX.</text>
</comment>
<evidence type="ECO:0000256" key="4">
    <source>
        <dbReference type="ARBA" id="ARBA00009524"/>
    </source>
</evidence>
<dbReference type="HAMAP" id="MF_01965">
    <property type="entry name" value="NADHX_dehydratase"/>
    <property type="match status" value="1"/>
</dbReference>
<dbReference type="InterPro" id="IPR000631">
    <property type="entry name" value="CARKD"/>
</dbReference>
<dbReference type="PIRSF" id="PIRSF017184">
    <property type="entry name" value="Nnr"/>
    <property type="match status" value="1"/>
</dbReference>
<feature type="binding site" evidence="17">
    <location>
        <position position="453"/>
    </location>
    <ligand>
        <name>(6S)-NADPHX</name>
        <dbReference type="ChEBI" id="CHEBI:64076"/>
    </ligand>
</feature>
<dbReference type="NCBIfam" id="TIGR00197">
    <property type="entry name" value="yjeF_nterm"/>
    <property type="match status" value="1"/>
</dbReference>
<evidence type="ECO:0000256" key="6">
    <source>
        <dbReference type="ARBA" id="ARBA00022741"/>
    </source>
</evidence>